<proteinExistence type="predicted"/>
<sequence>MLKIHNIGFSSKCSVTPSLFHQQIHQTVGGSLPISHNRIKNATAVKIIEKAASVVIVVADATETTQPLEMPLQSLTIDAPNFTATANQHCAVAPTISLSVALHLIVDDVAIHFWGGDRRRRLISGGGSRWWIDRFEFF</sequence>
<name>A0ABD2YDI2_9GENT</name>
<protein>
    <submittedName>
        <fullName evidence="1">Uncharacterized protein</fullName>
    </submittedName>
</protein>
<keyword evidence="2" id="KW-1185">Reference proteome</keyword>
<evidence type="ECO:0000313" key="2">
    <source>
        <dbReference type="Proteomes" id="UP001630127"/>
    </source>
</evidence>
<dbReference type="Proteomes" id="UP001630127">
    <property type="component" value="Unassembled WGS sequence"/>
</dbReference>
<accession>A0ABD2YDI2</accession>
<reference evidence="1 2" key="1">
    <citation type="submission" date="2024-11" db="EMBL/GenBank/DDBJ databases">
        <title>A near-complete genome assembly of Cinchona calisaya.</title>
        <authorList>
            <person name="Lian D.C."/>
            <person name="Zhao X.W."/>
            <person name="Wei L."/>
        </authorList>
    </citation>
    <scope>NUCLEOTIDE SEQUENCE [LARGE SCALE GENOMIC DNA]</scope>
    <source>
        <tissue evidence="1">Nenye</tissue>
    </source>
</reference>
<evidence type="ECO:0000313" key="1">
    <source>
        <dbReference type="EMBL" id="KAL3505088.1"/>
    </source>
</evidence>
<comment type="caution">
    <text evidence="1">The sequence shown here is derived from an EMBL/GenBank/DDBJ whole genome shotgun (WGS) entry which is preliminary data.</text>
</comment>
<gene>
    <name evidence="1" type="ORF">ACH5RR_034929</name>
</gene>
<dbReference type="AlphaFoldDB" id="A0ABD2YDI2"/>
<organism evidence="1 2">
    <name type="scientific">Cinchona calisaya</name>
    <dbReference type="NCBI Taxonomy" id="153742"/>
    <lineage>
        <taxon>Eukaryota</taxon>
        <taxon>Viridiplantae</taxon>
        <taxon>Streptophyta</taxon>
        <taxon>Embryophyta</taxon>
        <taxon>Tracheophyta</taxon>
        <taxon>Spermatophyta</taxon>
        <taxon>Magnoliopsida</taxon>
        <taxon>eudicotyledons</taxon>
        <taxon>Gunneridae</taxon>
        <taxon>Pentapetalae</taxon>
        <taxon>asterids</taxon>
        <taxon>lamiids</taxon>
        <taxon>Gentianales</taxon>
        <taxon>Rubiaceae</taxon>
        <taxon>Cinchonoideae</taxon>
        <taxon>Cinchoneae</taxon>
        <taxon>Cinchona</taxon>
    </lineage>
</organism>
<dbReference type="EMBL" id="JBJUIK010000014">
    <property type="protein sequence ID" value="KAL3505088.1"/>
    <property type="molecule type" value="Genomic_DNA"/>
</dbReference>